<feature type="region of interest" description="Disordered" evidence="1">
    <location>
        <begin position="511"/>
        <end position="536"/>
    </location>
</feature>
<dbReference type="EMBL" id="WSUT01000005">
    <property type="protein sequence ID" value="MWC43222.1"/>
    <property type="molecule type" value="Genomic_DNA"/>
</dbReference>
<evidence type="ECO:0008006" key="6">
    <source>
        <dbReference type="Google" id="ProtNLM"/>
    </source>
</evidence>
<proteinExistence type="predicted"/>
<accession>A0A1G7NI34</accession>
<evidence type="ECO:0000313" key="3">
    <source>
        <dbReference type="EMBL" id="SDF72959.1"/>
    </source>
</evidence>
<sequence>MDDGLKDVRWTGRVGEKAFDLLCSRRKITCSKVAEDDYGWDFIVQFPERPSAVLMHDEREAGPCALVQIKTTAGAIRNWSITLQNALHLIRSPLPAFIVVYVLEQEGSETVYGIHLWKREIGRVLLAAREADRDGITRLNHSSITFPFGEENRRPDVLAWIRSEIEAVGSDYTEQKTQLRNTIGYGPLRDTMHLSGPHVTEDRLMDLQLGLLDGIDVENITITSKRFGIEASKPRLTYQGVRLSMTPSGCDGKLRLRTQDGESLIVPAKIYHARSPLSKRYKVRVTAGCFDLLCDPKGRIAIDAVLPRDRITSLADIDLFAFLRTAAADDLVSLALIEASGTIDLGFIKTNVSERDRASWIQTRHNLAALQAIAAYEGVAPVEMSIASMSSVIGPLVMLDALSCARALRLDYVPTETTGRKFDQHLGYGSAVLDGRVIGLVASRPVVSDDYNGKRREVYLGPARFLSAVHGGDAHDLRERYFDTLERLSVEQHILATGDMMHFLEGTGGSLIVDEPRDRDARDSDGTSLITDGGRA</sequence>
<evidence type="ECO:0000313" key="5">
    <source>
        <dbReference type="Proteomes" id="UP000436801"/>
    </source>
</evidence>
<keyword evidence="4" id="KW-1185">Reference proteome</keyword>
<evidence type="ECO:0000313" key="2">
    <source>
        <dbReference type="EMBL" id="MWC43222.1"/>
    </source>
</evidence>
<dbReference type="Proteomes" id="UP000436801">
    <property type="component" value="Unassembled WGS sequence"/>
</dbReference>
<protein>
    <recommendedName>
        <fullName evidence="6">DUF4365 domain-containing protein</fullName>
    </recommendedName>
</protein>
<dbReference type="AlphaFoldDB" id="A0A1G7NI34"/>
<dbReference type="Proteomes" id="UP000323502">
    <property type="component" value="Unassembled WGS sequence"/>
</dbReference>
<organism evidence="3 4">
    <name type="scientific">Sphingomonas carotinifaciens</name>
    <dbReference type="NCBI Taxonomy" id="1166323"/>
    <lineage>
        <taxon>Bacteria</taxon>
        <taxon>Pseudomonadati</taxon>
        <taxon>Pseudomonadota</taxon>
        <taxon>Alphaproteobacteria</taxon>
        <taxon>Sphingomonadales</taxon>
        <taxon>Sphingomonadaceae</taxon>
        <taxon>Sphingomonas</taxon>
    </lineage>
</organism>
<reference evidence="2 5" key="2">
    <citation type="submission" date="2019-12" db="EMBL/GenBank/DDBJ databases">
        <authorList>
            <person name="Zheng J."/>
        </authorList>
    </citation>
    <scope>NUCLEOTIDE SEQUENCE [LARGE SCALE GENOMIC DNA]</scope>
    <source>
        <strain evidence="2 5">DSM 27347</strain>
    </source>
</reference>
<dbReference type="OrthoDB" id="6878627at2"/>
<evidence type="ECO:0000256" key="1">
    <source>
        <dbReference type="SAM" id="MobiDB-lite"/>
    </source>
</evidence>
<evidence type="ECO:0000313" key="4">
    <source>
        <dbReference type="Proteomes" id="UP000323502"/>
    </source>
</evidence>
<dbReference type="EMBL" id="FNBI01000005">
    <property type="protein sequence ID" value="SDF72959.1"/>
    <property type="molecule type" value="Genomic_DNA"/>
</dbReference>
<reference evidence="3 4" key="1">
    <citation type="submission" date="2016-10" db="EMBL/GenBank/DDBJ databases">
        <authorList>
            <person name="Varghese N."/>
            <person name="Submissions S."/>
        </authorList>
    </citation>
    <scope>NUCLEOTIDE SEQUENCE [LARGE SCALE GENOMIC DNA]</scope>
    <source>
        <strain evidence="3 4">S7-754</strain>
    </source>
</reference>
<name>A0A1G7NI34_9SPHN</name>
<gene>
    <name evidence="2" type="ORF">GQR91_06035</name>
    <name evidence="3" type="ORF">SAMN05216557_105153</name>
</gene>
<dbReference type="RefSeq" id="WP_149682748.1">
    <property type="nucleotide sequence ID" value="NZ_FNBI01000005.1"/>
</dbReference>
<feature type="compositionally biased region" description="Basic and acidic residues" evidence="1">
    <location>
        <begin position="514"/>
        <end position="525"/>
    </location>
</feature>